<sequence length="91" mass="9383">MIGAGKTGGAIDPRVGPGPSGLIFCGQSAEAPAGRFSPFLINGRAVRLALVQGSGLRRVVDIKTDDADRPGFVGRPRSVRSLIVLSKQLVG</sequence>
<dbReference type="AlphaFoldDB" id="A0A963YZR7"/>
<gene>
    <name evidence="1" type="ORF">ACELLULO517_07905</name>
</gene>
<accession>A0A963YZR7</accession>
<proteinExistence type="predicted"/>
<dbReference type="EMBL" id="JAESVA010000002">
    <property type="protein sequence ID" value="MCB8880153.1"/>
    <property type="molecule type" value="Genomic_DNA"/>
</dbReference>
<name>A0A963YZR7_9PROT</name>
<keyword evidence="2" id="KW-1185">Reference proteome</keyword>
<organism evidence="1 2">
    <name type="scientific">Acidisoma cellulosilyticum</name>
    <dbReference type="NCBI Taxonomy" id="2802395"/>
    <lineage>
        <taxon>Bacteria</taxon>
        <taxon>Pseudomonadati</taxon>
        <taxon>Pseudomonadota</taxon>
        <taxon>Alphaproteobacteria</taxon>
        <taxon>Acetobacterales</taxon>
        <taxon>Acidocellaceae</taxon>
        <taxon>Acidisoma</taxon>
    </lineage>
</organism>
<evidence type="ECO:0000313" key="2">
    <source>
        <dbReference type="Proteomes" id="UP000721844"/>
    </source>
</evidence>
<protein>
    <submittedName>
        <fullName evidence="1">Uncharacterized protein</fullName>
    </submittedName>
</protein>
<evidence type="ECO:0000313" key="1">
    <source>
        <dbReference type="EMBL" id="MCB8880153.1"/>
    </source>
</evidence>
<comment type="caution">
    <text evidence="1">The sequence shown here is derived from an EMBL/GenBank/DDBJ whole genome shotgun (WGS) entry which is preliminary data.</text>
</comment>
<dbReference type="RefSeq" id="WP_227306759.1">
    <property type="nucleotide sequence ID" value="NZ_JAESVA010000002.1"/>
</dbReference>
<dbReference type="Proteomes" id="UP000721844">
    <property type="component" value="Unassembled WGS sequence"/>
</dbReference>
<reference evidence="1 2" key="1">
    <citation type="journal article" date="2021" name="Microorganisms">
        <title>Acidisoma silvae sp. nov. and Acidisomacellulosilytica sp. nov., Two Acidophilic Bacteria Isolated from Decaying Wood, Hydrolyzing Cellulose and Producing Poly-3-hydroxybutyrate.</title>
        <authorList>
            <person name="Mieszkin S."/>
            <person name="Pouder E."/>
            <person name="Uroz S."/>
            <person name="Simon-Colin C."/>
            <person name="Alain K."/>
        </authorList>
    </citation>
    <scope>NUCLEOTIDE SEQUENCE [LARGE SCALE GENOMIC DNA]</scope>
    <source>
        <strain evidence="1 2">HW T5.17</strain>
    </source>
</reference>